<comment type="caution">
    <text evidence="1">The sequence shown here is derived from an EMBL/GenBank/DDBJ whole genome shotgun (WGS) entry which is preliminary data.</text>
</comment>
<evidence type="ECO:0000313" key="2">
    <source>
        <dbReference type="Proteomes" id="UP000789396"/>
    </source>
</evidence>
<name>A0A9N9HNT9_9GLOM</name>
<reference evidence="1" key="1">
    <citation type="submission" date="2021-06" db="EMBL/GenBank/DDBJ databases">
        <authorList>
            <person name="Kallberg Y."/>
            <person name="Tangrot J."/>
            <person name="Rosling A."/>
        </authorList>
    </citation>
    <scope>NUCLEOTIDE SEQUENCE</scope>
    <source>
        <strain evidence="1">IN212</strain>
    </source>
</reference>
<evidence type="ECO:0000313" key="1">
    <source>
        <dbReference type="EMBL" id="CAG8698580.1"/>
    </source>
</evidence>
<gene>
    <name evidence="1" type="ORF">RFULGI_LOCUS10314</name>
</gene>
<keyword evidence="2" id="KW-1185">Reference proteome</keyword>
<feature type="non-terminal residue" evidence="1">
    <location>
        <position position="1"/>
    </location>
</feature>
<sequence length="77" mass="9219">NHLNYLEKFKSLFSEQYEQEINRLTNTSITQQLRTSNAYREIIKQILTNLNNIELYELILIPRKKNSNNRSTQFTNA</sequence>
<dbReference type="AlphaFoldDB" id="A0A9N9HNT9"/>
<dbReference type="EMBL" id="CAJVPZ010020114">
    <property type="protein sequence ID" value="CAG8698580.1"/>
    <property type="molecule type" value="Genomic_DNA"/>
</dbReference>
<accession>A0A9N9HNT9</accession>
<dbReference type="Proteomes" id="UP000789396">
    <property type="component" value="Unassembled WGS sequence"/>
</dbReference>
<organism evidence="1 2">
    <name type="scientific">Racocetra fulgida</name>
    <dbReference type="NCBI Taxonomy" id="60492"/>
    <lineage>
        <taxon>Eukaryota</taxon>
        <taxon>Fungi</taxon>
        <taxon>Fungi incertae sedis</taxon>
        <taxon>Mucoromycota</taxon>
        <taxon>Glomeromycotina</taxon>
        <taxon>Glomeromycetes</taxon>
        <taxon>Diversisporales</taxon>
        <taxon>Gigasporaceae</taxon>
        <taxon>Racocetra</taxon>
    </lineage>
</organism>
<proteinExistence type="predicted"/>
<protein>
    <submittedName>
        <fullName evidence="1">7410_t:CDS:1</fullName>
    </submittedName>
</protein>